<gene>
    <name evidence="3" type="ORF">BJ972_000182</name>
    <name evidence="4" type="ORF">ESP50_14745</name>
</gene>
<keyword evidence="5" id="KW-1185">Reference proteome</keyword>
<feature type="chain" id="PRO_5033442762" description="Septum formation-related domain-containing protein" evidence="1">
    <location>
        <begin position="29"/>
        <end position="171"/>
    </location>
</feature>
<dbReference type="Proteomes" id="UP000292686">
    <property type="component" value="Unassembled WGS sequence"/>
</dbReference>
<evidence type="ECO:0000256" key="1">
    <source>
        <dbReference type="SAM" id="SignalP"/>
    </source>
</evidence>
<sequence>MTRNRFPARIALIAAAATIGLALSGCSAIEGLLPKEQAQRDDETQEIVEGGQADVFTIAVGDCLNEVTDAEVSEVPTVPCSEPHDEEVYFDFQLEGDEWPGDEAILTESQTRCAAEFETFVGFPYADSTLDFYPYTPTEAGWNEIDDRTVSCVIYEVSGEQITGSLAGAAR</sequence>
<dbReference type="OrthoDB" id="3628931at2"/>
<evidence type="ECO:0000259" key="2">
    <source>
        <dbReference type="Pfam" id="PF13845"/>
    </source>
</evidence>
<reference evidence="3 6" key="2">
    <citation type="submission" date="2020-07" db="EMBL/GenBank/DDBJ databases">
        <title>Sequencing the genomes of 1000 actinobacteria strains.</title>
        <authorList>
            <person name="Klenk H.-P."/>
        </authorList>
    </citation>
    <scope>NUCLEOTIDE SEQUENCE [LARGE SCALE GENOMIC DNA]</scope>
    <source>
        <strain evidence="3 6">DSM 23870</strain>
    </source>
</reference>
<evidence type="ECO:0000313" key="3">
    <source>
        <dbReference type="EMBL" id="NYD65663.1"/>
    </source>
</evidence>
<accession>A0A4Q2M6F3</accession>
<feature type="signal peptide" evidence="1">
    <location>
        <begin position="1"/>
        <end position="28"/>
    </location>
</feature>
<protein>
    <recommendedName>
        <fullName evidence="2">Septum formation-related domain-containing protein</fullName>
    </recommendedName>
</protein>
<keyword evidence="1" id="KW-0732">Signal</keyword>
<evidence type="ECO:0000313" key="4">
    <source>
        <dbReference type="EMBL" id="RXZ85461.1"/>
    </source>
</evidence>
<dbReference type="Pfam" id="PF13845">
    <property type="entry name" value="Septum_form"/>
    <property type="match status" value="1"/>
</dbReference>
<dbReference type="PROSITE" id="PS51257">
    <property type="entry name" value="PROKAR_LIPOPROTEIN"/>
    <property type="match status" value="1"/>
</dbReference>
<name>A0A4Q2M6F3_9MICO</name>
<dbReference type="RefSeq" id="WP_129176524.1">
    <property type="nucleotide sequence ID" value="NZ_JACCBI010000001.1"/>
</dbReference>
<dbReference type="EMBL" id="SDPM01000009">
    <property type="protein sequence ID" value="RXZ85461.1"/>
    <property type="molecule type" value="Genomic_DNA"/>
</dbReference>
<dbReference type="InterPro" id="IPR026004">
    <property type="entry name" value="Septum_form"/>
</dbReference>
<dbReference type="Proteomes" id="UP000581087">
    <property type="component" value="Unassembled WGS sequence"/>
</dbReference>
<feature type="domain" description="Septum formation-related" evidence="2">
    <location>
        <begin position="61"/>
        <end position="159"/>
    </location>
</feature>
<dbReference type="EMBL" id="JACCBI010000001">
    <property type="protein sequence ID" value="NYD65663.1"/>
    <property type="molecule type" value="Genomic_DNA"/>
</dbReference>
<evidence type="ECO:0000313" key="6">
    <source>
        <dbReference type="Proteomes" id="UP000581087"/>
    </source>
</evidence>
<proteinExistence type="predicted"/>
<comment type="caution">
    <text evidence="4">The sequence shown here is derived from an EMBL/GenBank/DDBJ whole genome shotgun (WGS) entry which is preliminary data.</text>
</comment>
<organism evidence="4 5">
    <name type="scientific">Agromyces atrinae</name>
    <dbReference type="NCBI Taxonomy" id="592376"/>
    <lineage>
        <taxon>Bacteria</taxon>
        <taxon>Bacillati</taxon>
        <taxon>Actinomycetota</taxon>
        <taxon>Actinomycetes</taxon>
        <taxon>Micrococcales</taxon>
        <taxon>Microbacteriaceae</taxon>
        <taxon>Agromyces</taxon>
    </lineage>
</organism>
<dbReference type="AlphaFoldDB" id="A0A4Q2M6F3"/>
<evidence type="ECO:0000313" key="5">
    <source>
        <dbReference type="Proteomes" id="UP000292686"/>
    </source>
</evidence>
<reference evidence="4 5" key="1">
    <citation type="submission" date="2019-01" db="EMBL/GenBank/DDBJ databases">
        <title>Agromyces.</title>
        <authorList>
            <person name="Li J."/>
        </authorList>
    </citation>
    <scope>NUCLEOTIDE SEQUENCE [LARGE SCALE GENOMIC DNA]</scope>
    <source>
        <strain evidence="4 5">DSM 23870</strain>
    </source>
</reference>